<dbReference type="GO" id="GO:0046914">
    <property type="term" value="F:transition metal ion binding"/>
    <property type="evidence" value="ECO:0007669"/>
    <property type="project" value="InterPro"/>
</dbReference>
<dbReference type="AlphaFoldDB" id="E6VEV6"/>
<evidence type="ECO:0000256" key="1">
    <source>
        <dbReference type="ARBA" id="ARBA00023004"/>
    </source>
</evidence>
<dbReference type="PANTHER" id="PTHR42954">
    <property type="entry name" value="FE(2+) TRANSPORT PROTEIN A"/>
    <property type="match status" value="1"/>
</dbReference>
<dbReference type="SMART" id="SM00899">
    <property type="entry name" value="FeoA"/>
    <property type="match status" value="1"/>
</dbReference>
<reference evidence="3" key="1">
    <citation type="submission" date="2010-12" db="EMBL/GenBank/DDBJ databases">
        <title>Complete sequence of Rhodopseudomonas palustris DX-1.</title>
        <authorList>
            <consortium name="US DOE Joint Genome Institute"/>
            <person name="Lucas S."/>
            <person name="Copeland A."/>
            <person name="Lapidus A."/>
            <person name="Cheng J.-F."/>
            <person name="Goodwin L."/>
            <person name="Pitluck S."/>
            <person name="Misra M."/>
            <person name="Chertkov O."/>
            <person name="Detter J.C."/>
            <person name="Han C."/>
            <person name="Tapia R."/>
            <person name="Land M."/>
            <person name="Hauser L."/>
            <person name="Kyrpides N."/>
            <person name="Ivanova N."/>
            <person name="Ovchinnikova G."/>
            <person name="Logan B."/>
            <person name="Oda Y."/>
            <person name="Harwood C."/>
            <person name="Woyke T."/>
        </authorList>
    </citation>
    <scope>NUCLEOTIDE SEQUENCE [LARGE SCALE GENOMIC DNA]</scope>
    <source>
        <strain evidence="3">DX-1</strain>
    </source>
</reference>
<dbReference type="STRING" id="652103.Rpdx1_4814"/>
<dbReference type="Proteomes" id="UP000001402">
    <property type="component" value="Chromosome"/>
</dbReference>
<keyword evidence="1" id="KW-0408">Iron</keyword>
<dbReference type="PANTHER" id="PTHR42954:SF2">
    <property type="entry name" value="FE(2+) TRANSPORT PROTEIN A"/>
    <property type="match status" value="1"/>
</dbReference>
<dbReference type="Gene3D" id="2.30.30.90">
    <property type="match status" value="1"/>
</dbReference>
<dbReference type="HOGENOM" id="CLU_150646_1_2_5"/>
<gene>
    <name evidence="3" type="ordered locus">Rpdx1_4814</name>
</gene>
<dbReference type="InterPro" id="IPR052713">
    <property type="entry name" value="FeoA"/>
</dbReference>
<name>E6VEV6_RHOPX</name>
<sequence>MTNSPSQNGHSLNQPILLGNARRGDRGVVQAIDPQRGTSSLQPIELESRLIEFGFVEGAKVEVLHEGIIGRDPIAVRVDNITIAVRRREAMAVVLM</sequence>
<dbReference type="Pfam" id="PF04023">
    <property type="entry name" value="FeoA"/>
    <property type="match status" value="1"/>
</dbReference>
<evidence type="ECO:0000259" key="2">
    <source>
        <dbReference type="SMART" id="SM00899"/>
    </source>
</evidence>
<protein>
    <submittedName>
        <fullName evidence="3">FeoA family protein</fullName>
    </submittedName>
</protein>
<dbReference type="InterPro" id="IPR008988">
    <property type="entry name" value="Transcriptional_repressor_C"/>
</dbReference>
<dbReference type="SUPFAM" id="SSF50037">
    <property type="entry name" value="C-terminal domain of transcriptional repressors"/>
    <property type="match status" value="1"/>
</dbReference>
<dbReference type="EMBL" id="CP002418">
    <property type="protein sequence ID" value="ADU46359.1"/>
    <property type="molecule type" value="Genomic_DNA"/>
</dbReference>
<dbReference type="eggNOG" id="COG1918">
    <property type="taxonomic scope" value="Bacteria"/>
</dbReference>
<dbReference type="InterPro" id="IPR038157">
    <property type="entry name" value="FeoA_core_dom"/>
</dbReference>
<dbReference type="OrthoDB" id="7173531at2"/>
<evidence type="ECO:0000313" key="3">
    <source>
        <dbReference type="EMBL" id="ADU46359.1"/>
    </source>
</evidence>
<dbReference type="InterPro" id="IPR007167">
    <property type="entry name" value="Fe-transptr_FeoA-like"/>
</dbReference>
<proteinExistence type="predicted"/>
<feature type="domain" description="Ferrous iron transporter FeoA-like" evidence="2">
    <location>
        <begin position="16"/>
        <end position="96"/>
    </location>
</feature>
<dbReference type="KEGG" id="rpx:Rpdx1_4814"/>
<accession>E6VEV6</accession>
<evidence type="ECO:0000313" key="4">
    <source>
        <dbReference type="Proteomes" id="UP000001402"/>
    </source>
</evidence>
<organism evidence="3 4">
    <name type="scientific">Rhodopseudomonas palustris (strain DX-1)</name>
    <dbReference type="NCBI Taxonomy" id="652103"/>
    <lineage>
        <taxon>Bacteria</taxon>
        <taxon>Pseudomonadati</taxon>
        <taxon>Pseudomonadota</taxon>
        <taxon>Alphaproteobacteria</taxon>
        <taxon>Hyphomicrobiales</taxon>
        <taxon>Nitrobacteraceae</taxon>
        <taxon>Rhodopseudomonas</taxon>
    </lineage>
</organism>
<dbReference type="BioCyc" id="RPAL652103:RPDX1_RS23805-MONOMER"/>